<keyword evidence="2" id="KW-1185">Reference proteome</keyword>
<protein>
    <submittedName>
        <fullName evidence="1">Uncharacterized protein</fullName>
    </submittedName>
</protein>
<gene>
    <name evidence="1" type="ORF">AMTR_s00013p00252230</name>
</gene>
<dbReference type="HOGENOM" id="CLU_2323530_0_0_1"/>
<sequence>MLGKEETSCSPPQAQVKLDLLVVAIWPLEAKSRSEEWSSPCMPITPYSHPSISVILAQPESSIEVFQVFFVQSVGFLEAPFRDLGVLLLQRRNGIGVLP</sequence>
<dbReference type="EMBL" id="KI392979">
    <property type="protein sequence ID" value="ERN10054.1"/>
    <property type="molecule type" value="Genomic_DNA"/>
</dbReference>
<proteinExistence type="predicted"/>
<evidence type="ECO:0000313" key="1">
    <source>
        <dbReference type="EMBL" id="ERN10054.1"/>
    </source>
</evidence>
<organism evidence="1 2">
    <name type="scientific">Amborella trichopoda</name>
    <dbReference type="NCBI Taxonomy" id="13333"/>
    <lineage>
        <taxon>Eukaryota</taxon>
        <taxon>Viridiplantae</taxon>
        <taxon>Streptophyta</taxon>
        <taxon>Embryophyta</taxon>
        <taxon>Tracheophyta</taxon>
        <taxon>Spermatophyta</taxon>
        <taxon>Magnoliopsida</taxon>
        <taxon>Amborellales</taxon>
        <taxon>Amborellaceae</taxon>
        <taxon>Amborella</taxon>
    </lineage>
</organism>
<reference evidence="2" key="1">
    <citation type="journal article" date="2013" name="Science">
        <title>The Amborella genome and the evolution of flowering plants.</title>
        <authorList>
            <consortium name="Amborella Genome Project"/>
        </authorList>
    </citation>
    <scope>NUCLEOTIDE SEQUENCE [LARGE SCALE GENOMIC DNA]</scope>
</reference>
<dbReference type="Gramene" id="ERN10054">
    <property type="protein sequence ID" value="ERN10054"/>
    <property type="gene ID" value="AMTR_s00013p00252230"/>
</dbReference>
<dbReference type="AlphaFoldDB" id="W1PQH7"/>
<evidence type="ECO:0000313" key="2">
    <source>
        <dbReference type="Proteomes" id="UP000017836"/>
    </source>
</evidence>
<accession>W1PQH7</accession>
<name>W1PQH7_AMBTC</name>
<dbReference type="Proteomes" id="UP000017836">
    <property type="component" value="Unassembled WGS sequence"/>
</dbReference>